<feature type="compositionally biased region" description="Basic and acidic residues" evidence="9">
    <location>
        <begin position="51"/>
        <end position="63"/>
    </location>
</feature>
<feature type="compositionally biased region" description="Low complexity" evidence="9">
    <location>
        <begin position="16"/>
        <end position="28"/>
    </location>
</feature>
<evidence type="ECO:0000256" key="9">
    <source>
        <dbReference type="SAM" id="MobiDB-lite"/>
    </source>
</evidence>
<dbReference type="InterPro" id="IPR036259">
    <property type="entry name" value="MFS_trans_sf"/>
</dbReference>
<feature type="domain" description="Major facilitator superfamily (MFS) profile" evidence="11">
    <location>
        <begin position="100"/>
        <end position="588"/>
    </location>
</feature>
<dbReference type="PANTHER" id="PTHR23501:SF199">
    <property type="entry name" value="MFS EFFLUX TRANSPORTER INPD-RELATED"/>
    <property type="match status" value="1"/>
</dbReference>
<feature type="transmembrane region" description="Helical" evidence="10">
    <location>
        <begin position="326"/>
        <end position="346"/>
    </location>
</feature>
<dbReference type="InterPro" id="IPR020846">
    <property type="entry name" value="MFS_dom"/>
</dbReference>
<reference evidence="12" key="1">
    <citation type="submission" date="2022-07" db="EMBL/GenBank/DDBJ databases">
        <title>Fungi with potential for degradation of polypropylene.</title>
        <authorList>
            <person name="Gostincar C."/>
        </authorList>
    </citation>
    <scope>NUCLEOTIDE SEQUENCE</scope>
    <source>
        <strain evidence="12">EXF-13308</strain>
    </source>
</reference>
<dbReference type="Pfam" id="PF07690">
    <property type="entry name" value="MFS_1"/>
    <property type="match status" value="1"/>
</dbReference>
<feature type="transmembrane region" description="Helical" evidence="10">
    <location>
        <begin position="253"/>
        <end position="273"/>
    </location>
</feature>
<dbReference type="InterPro" id="IPR011701">
    <property type="entry name" value="MFS"/>
</dbReference>
<evidence type="ECO:0000256" key="2">
    <source>
        <dbReference type="ARBA" id="ARBA00007520"/>
    </source>
</evidence>
<feature type="transmembrane region" description="Helical" evidence="10">
    <location>
        <begin position="135"/>
        <end position="153"/>
    </location>
</feature>
<evidence type="ECO:0000256" key="4">
    <source>
        <dbReference type="ARBA" id="ARBA00022475"/>
    </source>
</evidence>
<comment type="caution">
    <text evidence="12">The sequence shown here is derived from an EMBL/GenBank/DDBJ whole genome shotgun (WGS) entry which is preliminary data.</text>
</comment>
<name>A0AA38RVL3_9PEZI</name>
<keyword evidence="13" id="KW-1185">Reference proteome</keyword>
<dbReference type="Proteomes" id="UP001174694">
    <property type="component" value="Unassembled WGS sequence"/>
</dbReference>
<dbReference type="GO" id="GO:0022857">
    <property type="term" value="F:transmembrane transporter activity"/>
    <property type="evidence" value="ECO:0007669"/>
    <property type="project" value="InterPro"/>
</dbReference>
<feature type="transmembrane region" description="Helical" evidence="10">
    <location>
        <begin position="493"/>
        <end position="514"/>
    </location>
</feature>
<dbReference type="PRINTS" id="PR01036">
    <property type="entry name" value="TCRTETB"/>
</dbReference>
<protein>
    <submittedName>
        <fullName evidence="12">DHA14-like major facilitator</fullName>
    </submittedName>
</protein>
<keyword evidence="7 10" id="KW-0472">Membrane</keyword>
<dbReference type="FunFam" id="1.20.1250.20:FF:000489">
    <property type="entry name" value="MFS general substrate transporter"/>
    <property type="match status" value="1"/>
</dbReference>
<evidence type="ECO:0000313" key="12">
    <source>
        <dbReference type="EMBL" id="KAJ9157547.1"/>
    </source>
</evidence>
<keyword evidence="6 10" id="KW-1133">Transmembrane helix</keyword>
<keyword evidence="3" id="KW-0813">Transport</keyword>
<feature type="compositionally biased region" description="Polar residues" evidence="9">
    <location>
        <begin position="66"/>
        <end position="81"/>
    </location>
</feature>
<organism evidence="12 13">
    <name type="scientific">Pleurostoma richardsiae</name>
    <dbReference type="NCBI Taxonomy" id="41990"/>
    <lineage>
        <taxon>Eukaryota</taxon>
        <taxon>Fungi</taxon>
        <taxon>Dikarya</taxon>
        <taxon>Ascomycota</taxon>
        <taxon>Pezizomycotina</taxon>
        <taxon>Sordariomycetes</taxon>
        <taxon>Sordariomycetidae</taxon>
        <taxon>Calosphaeriales</taxon>
        <taxon>Pleurostomataceae</taxon>
        <taxon>Pleurostoma</taxon>
    </lineage>
</organism>
<dbReference type="EMBL" id="JANBVO010000001">
    <property type="protein sequence ID" value="KAJ9157547.1"/>
    <property type="molecule type" value="Genomic_DNA"/>
</dbReference>
<dbReference type="AlphaFoldDB" id="A0AA38RVL3"/>
<comment type="similarity">
    <text evidence="2">Belongs to the major facilitator superfamily. TCR/Tet family.</text>
</comment>
<sequence>MAASKKAASIVDDSEAPTIAPSSSSAITDLEKDENQRSVREPSSGPEENTGEGRAEDVGEKHNGLARTTTGVSKTGSSLEQTRTREDGSEYPTGVKLGLIMLALCLSVFLIALDNSIIATAIPKITDHFHSLDDVGWYGSAYLLTTASLQLLFGKFYSFFSIKWVYLVAIFLFELGSLICGVAPTSTALIVGRAIAGVGSAGTFSGALIILAHSVPLASRPLYAGAIGSMYGIASVAGPLLGGVFTDEVTWRWCFYINLPIGAITIVVIAIFFPDPNRAKPKDQTWAERIKEFDPMGTAIFMPAVICLLLALQWGGTKYDWDSGRIIALLVIFGIFIIVFLGIQWWQQENATVPPRIFKKRTVWSGSIYSFSVGAAFLSSVYFLPIWFQAVKGATAVHSGIMNLPMLISTVVMSLIAGALVTAFGYYTPFMIAGSIFMSIGYGLTSTFEPNTRSPVWIGYQILAGAGCGFGMQQPMMAVQTVLDIKDVPTGTAVIVFLQTLGGALFVSISQNVFTNKLVEFVRDYAPGLDPNVVLATGATSIQKTIPSQFLEGVTLAYNDALTKTFLVSAAMATVSIVGSSLIEWKSVKGKKVEMAMA</sequence>
<keyword evidence="5 10" id="KW-0812">Transmembrane</keyword>
<dbReference type="PROSITE" id="PS50850">
    <property type="entry name" value="MFS"/>
    <property type="match status" value="1"/>
</dbReference>
<feature type="transmembrane region" description="Helical" evidence="10">
    <location>
        <begin position="293"/>
        <end position="314"/>
    </location>
</feature>
<feature type="transmembrane region" description="Helical" evidence="10">
    <location>
        <begin position="99"/>
        <end position="123"/>
    </location>
</feature>
<feature type="transmembrane region" description="Helical" evidence="10">
    <location>
        <begin position="400"/>
        <end position="423"/>
    </location>
</feature>
<dbReference type="Gene3D" id="1.20.1250.20">
    <property type="entry name" value="MFS general substrate transporter like domains"/>
    <property type="match status" value="1"/>
</dbReference>
<comment type="subcellular location">
    <subcellularLocation>
        <location evidence="1">Cell membrane</location>
        <topology evidence="1">Multi-pass membrane protein</topology>
    </subcellularLocation>
</comment>
<feature type="transmembrane region" description="Helical" evidence="10">
    <location>
        <begin position="190"/>
        <end position="210"/>
    </location>
</feature>
<accession>A0AA38RVL3</accession>
<dbReference type="SUPFAM" id="SSF103473">
    <property type="entry name" value="MFS general substrate transporter"/>
    <property type="match status" value="1"/>
</dbReference>
<keyword evidence="8" id="KW-0325">Glycoprotein</keyword>
<evidence type="ECO:0000259" key="11">
    <source>
        <dbReference type="PROSITE" id="PS50850"/>
    </source>
</evidence>
<dbReference type="FunFam" id="1.20.1250.20:FF:000196">
    <property type="entry name" value="MFS toxin efflux pump (AflT)"/>
    <property type="match status" value="1"/>
</dbReference>
<dbReference type="FunFam" id="1.20.1720.10:FF:000012">
    <property type="entry name" value="MFS toxin efflux pump (AflT)"/>
    <property type="match status" value="1"/>
</dbReference>
<evidence type="ECO:0000256" key="8">
    <source>
        <dbReference type="ARBA" id="ARBA00023180"/>
    </source>
</evidence>
<feature type="transmembrane region" description="Helical" evidence="10">
    <location>
        <begin position="454"/>
        <end position="472"/>
    </location>
</feature>
<feature type="transmembrane region" description="Helical" evidence="10">
    <location>
        <begin position="222"/>
        <end position="241"/>
    </location>
</feature>
<feature type="transmembrane region" description="Helical" evidence="10">
    <location>
        <begin position="367"/>
        <end position="388"/>
    </location>
</feature>
<evidence type="ECO:0000256" key="6">
    <source>
        <dbReference type="ARBA" id="ARBA00022989"/>
    </source>
</evidence>
<feature type="transmembrane region" description="Helical" evidence="10">
    <location>
        <begin position="430"/>
        <end position="448"/>
    </location>
</feature>
<evidence type="ECO:0000256" key="5">
    <source>
        <dbReference type="ARBA" id="ARBA00022692"/>
    </source>
</evidence>
<evidence type="ECO:0000256" key="3">
    <source>
        <dbReference type="ARBA" id="ARBA00022448"/>
    </source>
</evidence>
<dbReference type="Gene3D" id="1.20.1720.10">
    <property type="entry name" value="Multidrug resistance protein D"/>
    <property type="match status" value="1"/>
</dbReference>
<dbReference type="GO" id="GO:0005886">
    <property type="term" value="C:plasma membrane"/>
    <property type="evidence" value="ECO:0007669"/>
    <property type="project" value="UniProtKB-SubCell"/>
</dbReference>
<evidence type="ECO:0000256" key="7">
    <source>
        <dbReference type="ARBA" id="ARBA00023136"/>
    </source>
</evidence>
<feature type="compositionally biased region" description="Basic and acidic residues" evidence="9">
    <location>
        <begin position="29"/>
        <end position="40"/>
    </location>
</feature>
<evidence type="ECO:0000256" key="10">
    <source>
        <dbReference type="SAM" id="Phobius"/>
    </source>
</evidence>
<dbReference type="PANTHER" id="PTHR23501">
    <property type="entry name" value="MAJOR FACILITATOR SUPERFAMILY"/>
    <property type="match status" value="1"/>
</dbReference>
<keyword evidence="4" id="KW-1003">Cell membrane</keyword>
<dbReference type="CDD" id="cd17502">
    <property type="entry name" value="MFS_Azr1_MDR_like"/>
    <property type="match status" value="1"/>
</dbReference>
<gene>
    <name evidence="12" type="ORF">NKR23_g186</name>
</gene>
<evidence type="ECO:0000313" key="13">
    <source>
        <dbReference type="Proteomes" id="UP001174694"/>
    </source>
</evidence>
<proteinExistence type="inferred from homology"/>
<evidence type="ECO:0000256" key="1">
    <source>
        <dbReference type="ARBA" id="ARBA00004651"/>
    </source>
</evidence>
<feature type="region of interest" description="Disordered" evidence="9">
    <location>
        <begin position="1"/>
        <end position="90"/>
    </location>
</feature>
<feature type="transmembrane region" description="Helical" evidence="10">
    <location>
        <begin position="165"/>
        <end position="184"/>
    </location>
</feature>